<gene>
    <name evidence="6" type="ORF">LVJ94_41570</name>
</gene>
<dbReference type="Gene3D" id="2.120.10.30">
    <property type="entry name" value="TolB, C-terminal domain"/>
    <property type="match status" value="2"/>
</dbReference>
<evidence type="ECO:0000256" key="4">
    <source>
        <dbReference type="ARBA" id="ARBA00022840"/>
    </source>
</evidence>
<dbReference type="PANTHER" id="PTHR43289">
    <property type="entry name" value="MITOGEN-ACTIVATED PROTEIN KINASE KINASE KINASE 20-RELATED"/>
    <property type="match status" value="1"/>
</dbReference>
<dbReference type="SMART" id="SM00220">
    <property type="entry name" value="S_TKc"/>
    <property type="match status" value="1"/>
</dbReference>
<evidence type="ECO:0000256" key="2">
    <source>
        <dbReference type="ARBA" id="ARBA00022741"/>
    </source>
</evidence>
<dbReference type="PROSITE" id="PS00108">
    <property type="entry name" value="PROTEIN_KINASE_ST"/>
    <property type="match status" value="1"/>
</dbReference>
<dbReference type="SUPFAM" id="SSF56112">
    <property type="entry name" value="Protein kinase-like (PK-like)"/>
    <property type="match status" value="1"/>
</dbReference>
<keyword evidence="3 6" id="KW-0418">Kinase</keyword>
<dbReference type="Proteomes" id="UP001374803">
    <property type="component" value="Chromosome"/>
</dbReference>
<dbReference type="Gene3D" id="1.10.10.1320">
    <property type="entry name" value="Anti-sigma factor, zinc-finger domain"/>
    <property type="match status" value="1"/>
</dbReference>
<dbReference type="InterPro" id="IPR011009">
    <property type="entry name" value="Kinase-like_dom_sf"/>
</dbReference>
<protein>
    <submittedName>
        <fullName evidence="6">Protein kinase</fullName>
    </submittedName>
</protein>
<dbReference type="GO" id="GO:0016301">
    <property type="term" value="F:kinase activity"/>
    <property type="evidence" value="ECO:0007669"/>
    <property type="project" value="UniProtKB-KW"/>
</dbReference>
<dbReference type="Pfam" id="PF00069">
    <property type="entry name" value="Pkinase"/>
    <property type="match status" value="1"/>
</dbReference>
<evidence type="ECO:0000259" key="5">
    <source>
        <dbReference type="PROSITE" id="PS50011"/>
    </source>
</evidence>
<name>A0ABZ2KXI0_9BACT</name>
<dbReference type="PROSITE" id="PS50011">
    <property type="entry name" value="PROTEIN_KINASE_DOM"/>
    <property type="match status" value="1"/>
</dbReference>
<dbReference type="PANTHER" id="PTHR43289:SF34">
    <property type="entry name" value="SERINE_THREONINE-PROTEIN KINASE YBDM-RELATED"/>
    <property type="match status" value="1"/>
</dbReference>
<feature type="domain" description="Protein kinase" evidence="5">
    <location>
        <begin position="65"/>
        <end position="322"/>
    </location>
</feature>
<dbReference type="RefSeq" id="WP_394833012.1">
    <property type="nucleotide sequence ID" value="NZ_CP089929.1"/>
</dbReference>
<proteinExistence type="predicted"/>
<dbReference type="InterPro" id="IPR000719">
    <property type="entry name" value="Prot_kinase_dom"/>
</dbReference>
<dbReference type="SUPFAM" id="SSF82171">
    <property type="entry name" value="DPP6 N-terminal domain-like"/>
    <property type="match status" value="2"/>
</dbReference>
<keyword evidence="2" id="KW-0547">Nucleotide-binding</keyword>
<dbReference type="InterPro" id="IPR041916">
    <property type="entry name" value="Anti_sigma_zinc_sf"/>
</dbReference>
<keyword evidence="7" id="KW-1185">Reference proteome</keyword>
<dbReference type="EMBL" id="CP089983">
    <property type="protein sequence ID" value="WXB03382.1"/>
    <property type="molecule type" value="Genomic_DNA"/>
</dbReference>
<evidence type="ECO:0000256" key="3">
    <source>
        <dbReference type="ARBA" id="ARBA00022777"/>
    </source>
</evidence>
<reference evidence="6" key="1">
    <citation type="submission" date="2021-12" db="EMBL/GenBank/DDBJ databases">
        <title>Discovery of the Pendulisporaceae a myxobacterial family with distinct sporulation behavior and unique specialized metabolism.</title>
        <authorList>
            <person name="Garcia R."/>
            <person name="Popoff A."/>
            <person name="Bader C.D."/>
            <person name="Loehr J."/>
            <person name="Walesch S."/>
            <person name="Walt C."/>
            <person name="Boldt J."/>
            <person name="Bunk B."/>
            <person name="Haeckl F.J.F.P.J."/>
            <person name="Gunesch A.P."/>
            <person name="Birkelbach J."/>
            <person name="Nuebel U."/>
            <person name="Pietschmann T."/>
            <person name="Bach T."/>
            <person name="Mueller R."/>
        </authorList>
    </citation>
    <scope>NUCLEOTIDE SEQUENCE</scope>
    <source>
        <strain evidence="6">MSr11367</strain>
    </source>
</reference>
<accession>A0ABZ2KXI0</accession>
<dbReference type="Gene3D" id="1.10.510.10">
    <property type="entry name" value="Transferase(Phosphotransferase) domain 1"/>
    <property type="match status" value="1"/>
</dbReference>
<dbReference type="InterPro" id="IPR011042">
    <property type="entry name" value="6-blade_b-propeller_TolB-like"/>
</dbReference>
<evidence type="ECO:0000313" key="7">
    <source>
        <dbReference type="Proteomes" id="UP001374803"/>
    </source>
</evidence>
<sequence>MHACLSDELVLAFVEDRLRAPERADLEAHLSGCDECCALVASLAKTWFVEKEPSRYAAGQRVGPYTIVAFAGRGGMGEVYRARDPRLGRDVAIKVLPARFADDEERLARAHVEARATGKIAHPHAVTVFDVGMHDGVPYLVTEWLSGMTLGERLTRGKLAPSEVCRLGAQLARALGAAHDNGVIHRDLKPDNVFLCDGGGCKVLDFGVARLVASFEEFLPGLATEPGMLVGTVGYMSPEQIRGEEVDARTDLFALGAVLYEMATGQKPFGNGTAVERMTATLRDDPPPCEGDLGPIVARCLAKSPAARYQSAHDLAFQLEALAKAPAAARPPAPRSRRAMVVLGAASLVAALLAFSMGRRAVTHEPTARPTYRPLTFGRGQVLSARYSADGHTIVYSASWDGGPAQLYTTRTELPGSKPLGMNADVRGISAQGELALLLDPQFYEMGTPSGTLARMRLGGGAPREVLEHAFEADWHPNGGELAAVSKTETRYRIEYPLGTVRYEGESWPSHLRVSPRGDKLAFLFHRDPKDDMGAVAILEGNGPIRELSGGWGSIRGLAWAPGGNEIWFSAARTGGDYGLYAIGEGGGEPRLVDRVAGSILLHDISADGKVLVDHREYRTALYVGNGQGERDFTSSAGAYLTGFSADGRTVVYADEDASEGPDYGAYLRTTDGAPPIRLGNGSPFALSPDGRWVILRLQGPPVTLSLVPTGPGGPRKLSLGPVTTVFEVRFFPDGRRILFRGIEGTGHLPRVWIHDLDEAGPRPLTPEGVAPLPTISPKGDRFAGLGPDGVLRLYGLQGESLGEVPGHFADHLAVGFSENGEGIYLRTRSLPVRIRHVALPSGTVTEHMTLPLGGLRPGLASIMTLYLSADGRSYAYCTSETLSRLYIVEGL</sequence>
<dbReference type="Gene3D" id="3.30.200.20">
    <property type="entry name" value="Phosphorylase Kinase, domain 1"/>
    <property type="match status" value="1"/>
</dbReference>
<keyword evidence="4" id="KW-0067">ATP-binding</keyword>
<dbReference type="CDD" id="cd14014">
    <property type="entry name" value="STKc_PknB_like"/>
    <property type="match status" value="1"/>
</dbReference>
<evidence type="ECO:0000256" key="1">
    <source>
        <dbReference type="ARBA" id="ARBA00022679"/>
    </source>
</evidence>
<evidence type="ECO:0000313" key="6">
    <source>
        <dbReference type="EMBL" id="WXB03382.1"/>
    </source>
</evidence>
<keyword evidence="1" id="KW-0808">Transferase</keyword>
<organism evidence="6 7">
    <name type="scientific">Pendulispora rubella</name>
    <dbReference type="NCBI Taxonomy" id="2741070"/>
    <lineage>
        <taxon>Bacteria</taxon>
        <taxon>Pseudomonadati</taxon>
        <taxon>Myxococcota</taxon>
        <taxon>Myxococcia</taxon>
        <taxon>Myxococcales</taxon>
        <taxon>Sorangiineae</taxon>
        <taxon>Pendulisporaceae</taxon>
        <taxon>Pendulispora</taxon>
    </lineage>
</organism>
<dbReference type="InterPro" id="IPR008271">
    <property type="entry name" value="Ser/Thr_kinase_AS"/>
</dbReference>